<organism evidence="8 9">
    <name type="scientific">Murinocardiopsis flavida</name>
    <dbReference type="NCBI Taxonomy" id="645275"/>
    <lineage>
        <taxon>Bacteria</taxon>
        <taxon>Bacillati</taxon>
        <taxon>Actinomycetota</taxon>
        <taxon>Actinomycetes</taxon>
        <taxon>Streptosporangiales</taxon>
        <taxon>Nocardiopsidaceae</taxon>
        <taxon>Murinocardiopsis</taxon>
    </lineage>
</organism>
<dbReference type="PANTHER" id="PTHR35007">
    <property type="entry name" value="INTEGRAL MEMBRANE PROTEIN-RELATED"/>
    <property type="match status" value="1"/>
</dbReference>
<evidence type="ECO:0000256" key="6">
    <source>
        <dbReference type="SAM" id="Phobius"/>
    </source>
</evidence>
<feature type="domain" description="Type II secretion system protein GspF" evidence="7">
    <location>
        <begin position="159"/>
        <end position="286"/>
    </location>
</feature>
<dbReference type="OrthoDB" id="5243064at2"/>
<feature type="transmembrane region" description="Helical" evidence="6">
    <location>
        <begin position="119"/>
        <end position="138"/>
    </location>
</feature>
<dbReference type="GO" id="GO:0005886">
    <property type="term" value="C:plasma membrane"/>
    <property type="evidence" value="ECO:0007669"/>
    <property type="project" value="UniProtKB-SubCell"/>
</dbReference>
<keyword evidence="5 6" id="KW-0472">Membrane</keyword>
<reference evidence="8 9" key="1">
    <citation type="submission" date="2018-03" db="EMBL/GenBank/DDBJ databases">
        <title>Genomic Encyclopedia of Archaeal and Bacterial Type Strains, Phase II (KMG-II): from individual species to whole genera.</title>
        <authorList>
            <person name="Goeker M."/>
        </authorList>
    </citation>
    <scope>NUCLEOTIDE SEQUENCE [LARGE SCALE GENOMIC DNA]</scope>
    <source>
        <strain evidence="8 9">DSM 45312</strain>
    </source>
</reference>
<dbReference type="EMBL" id="PYGA01000012">
    <property type="protein sequence ID" value="PSK96166.1"/>
    <property type="molecule type" value="Genomic_DNA"/>
</dbReference>
<protein>
    <submittedName>
        <fullName evidence="8">Type II secretion system (T2SS) protein F</fullName>
    </submittedName>
</protein>
<keyword evidence="4 6" id="KW-1133">Transmembrane helix</keyword>
<dbReference type="PANTHER" id="PTHR35007:SF1">
    <property type="entry name" value="PILUS ASSEMBLY PROTEIN"/>
    <property type="match status" value="1"/>
</dbReference>
<comment type="subcellular location">
    <subcellularLocation>
        <location evidence="1">Cell membrane</location>
        <topology evidence="1">Multi-pass membrane protein</topology>
    </subcellularLocation>
</comment>
<gene>
    <name evidence="8" type="ORF">CLV63_11248</name>
</gene>
<dbReference type="RefSeq" id="WP_106584131.1">
    <property type="nucleotide sequence ID" value="NZ_PYGA01000012.1"/>
</dbReference>
<evidence type="ECO:0000313" key="8">
    <source>
        <dbReference type="EMBL" id="PSK96166.1"/>
    </source>
</evidence>
<dbReference type="AlphaFoldDB" id="A0A2P8DG34"/>
<keyword evidence="9" id="KW-1185">Reference proteome</keyword>
<dbReference type="InterPro" id="IPR018076">
    <property type="entry name" value="T2SS_GspF_dom"/>
</dbReference>
<dbReference type="Pfam" id="PF00482">
    <property type="entry name" value="T2SSF"/>
    <property type="match status" value="1"/>
</dbReference>
<proteinExistence type="predicted"/>
<evidence type="ECO:0000256" key="4">
    <source>
        <dbReference type="ARBA" id="ARBA00022989"/>
    </source>
</evidence>
<evidence type="ECO:0000256" key="1">
    <source>
        <dbReference type="ARBA" id="ARBA00004651"/>
    </source>
</evidence>
<evidence type="ECO:0000313" key="9">
    <source>
        <dbReference type="Proteomes" id="UP000240542"/>
    </source>
</evidence>
<accession>A0A2P8DG34</accession>
<evidence type="ECO:0000259" key="7">
    <source>
        <dbReference type="Pfam" id="PF00482"/>
    </source>
</evidence>
<evidence type="ECO:0000256" key="2">
    <source>
        <dbReference type="ARBA" id="ARBA00022475"/>
    </source>
</evidence>
<name>A0A2P8DG34_9ACTN</name>
<sequence>MSPALTAGAGALIAAGLFALAWAARRPSLADLLAEPRPRPGTGVGGPVVAGWARYGTWGAPVLSALGLPTARVRRALAAAERDTGAYLAEKTLAGVAGAGVVLVLGGTVAATAAPLHPLVGAGAAAVCALACWLAPDLSAASAAAERRAEMDAATSVLADLVVIALAGGAGITGALSRAAAQGHGAAFSRLRLAVHTAALSRTPAWEALADLAERTSSVALGELAASIQLAGTDGARIRASLAAKASSLRARESAEAEARGQAATERMTMPVMVLVVGFLVLIGFPALVHITSGF</sequence>
<comment type="caution">
    <text evidence="8">The sequence shown here is derived from an EMBL/GenBank/DDBJ whole genome shotgun (WGS) entry which is preliminary data.</text>
</comment>
<evidence type="ECO:0000256" key="5">
    <source>
        <dbReference type="ARBA" id="ARBA00023136"/>
    </source>
</evidence>
<keyword evidence="3 6" id="KW-0812">Transmembrane</keyword>
<feature type="transmembrane region" description="Helical" evidence="6">
    <location>
        <begin position="92"/>
        <end position="113"/>
    </location>
</feature>
<dbReference type="Proteomes" id="UP000240542">
    <property type="component" value="Unassembled WGS sequence"/>
</dbReference>
<keyword evidence="2" id="KW-1003">Cell membrane</keyword>
<feature type="transmembrane region" description="Helical" evidence="6">
    <location>
        <begin position="272"/>
        <end position="291"/>
    </location>
</feature>
<evidence type="ECO:0000256" key="3">
    <source>
        <dbReference type="ARBA" id="ARBA00022692"/>
    </source>
</evidence>